<dbReference type="GeneID" id="117363206"/>
<reference evidence="8 9" key="1">
    <citation type="submission" date="2025-04" db="UniProtKB">
        <authorList>
            <consortium name="RefSeq"/>
        </authorList>
    </citation>
    <scope>IDENTIFICATION</scope>
</reference>
<dbReference type="OrthoDB" id="8772344at2759"/>
<dbReference type="RefSeq" id="XP_033806509.1">
    <property type="nucleotide sequence ID" value="XM_033950618.1"/>
</dbReference>
<dbReference type="GO" id="GO:0097623">
    <property type="term" value="P:potassium ion export across plasma membrane"/>
    <property type="evidence" value="ECO:0007669"/>
    <property type="project" value="TreeGrafter"/>
</dbReference>
<dbReference type="GO" id="GO:0086091">
    <property type="term" value="P:regulation of heart rate by cardiac conduction"/>
    <property type="evidence" value="ECO:0007669"/>
    <property type="project" value="TreeGrafter"/>
</dbReference>
<evidence type="ECO:0000256" key="4">
    <source>
        <dbReference type="ARBA" id="ARBA00022989"/>
    </source>
</evidence>
<organism evidence="7 8">
    <name type="scientific">Geotrypetes seraphini</name>
    <name type="common">Gaboon caecilian</name>
    <name type="synonym">Caecilia seraphini</name>
    <dbReference type="NCBI Taxonomy" id="260995"/>
    <lineage>
        <taxon>Eukaryota</taxon>
        <taxon>Metazoa</taxon>
        <taxon>Chordata</taxon>
        <taxon>Craniata</taxon>
        <taxon>Vertebrata</taxon>
        <taxon>Euteleostomi</taxon>
        <taxon>Amphibia</taxon>
        <taxon>Gymnophiona</taxon>
        <taxon>Geotrypetes</taxon>
    </lineage>
</organism>
<keyword evidence="4 6" id="KW-1133">Transmembrane helix</keyword>
<dbReference type="AlphaFoldDB" id="A0A6P8RMF0"/>
<evidence type="ECO:0000313" key="8">
    <source>
        <dbReference type="RefSeq" id="XP_033806508.1"/>
    </source>
</evidence>
<dbReference type="GO" id="GO:1902282">
    <property type="term" value="F:voltage-gated potassium channel activity involved in ventricular cardiac muscle cell action potential repolarization"/>
    <property type="evidence" value="ECO:0007669"/>
    <property type="project" value="TreeGrafter"/>
</dbReference>
<dbReference type="PANTHER" id="PTHR15282:SF10">
    <property type="entry name" value="POTASSIUM VOLTAGE-GATED CHANNEL SUBFAMILY E MEMBER 1"/>
    <property type="match status" value="1"/>
</dbReference>
<proteinExistence type="inferred from homology"/>
<protein>
    <submittedName>
        <fullName evidence="8 9">Potassium voltage-gated channel subfamily E member 1-like</fullName>
    </submittedName>
</protein>
<evidence type="ECO:0000256" key="1">
    <source>
        <dbReference type="ARBA" id="ARBA00004167"/>
    </source>
</evidence>
<dbReference type="KEGG" id="gsh:117363206"/>
<dbReference type="Proteomes" id="UP000515159">
    <property type="component" value="Chromosome 6"/>
</dbReference>
<accession>A0A6P8RMF0</accession>
<dbReference type="GO" id="GO:0008076">
    <property type="term" value="C:voltage-gated potassium channel complex"/>
    <property type="evidence" value="ECO:0007669"/>
    <property type="project" value="TreeGrafter"/>
</dbReference>
<comment type="similarity">
    <text evidence="2">Belongs to the potassium channel KCNE family.</text>
</comment>
<evidence type="ECO:0000256" key="6">
    <source>
        <dbReference type="SAM" id="Phobius"/>
    </source>
</evidence>
<sequence>MGDANVTELTSLLFSLYQYVVKEKNSTVLALHKRQDQLEIVYVLLLLGFFGFLTFGVMLSYIRSKKQEHSNDPYNTYIAKDWDISLRKLVTTSTAKSSSACFMIENQFAVEQPSSFIPEVKPN</sequence>
<evidence type="ECO:0000313" key="9">
    <source>
        <dbReference type="RefSeq" id="XP_033806509.1"/>
    </source>
</evidence>
<evidence type="ECO:0000256" key="5">
    <source>
        <dbReference type="ARBA" id="ARBA00023136"/>
    </source>
</evidence>
<dbReference type="GO" id="GO:0005251">
    <property type="term" value="F:delayed rectifier potassium channel activity"/>
    <property type="evidence" value="ECO:0007669"/>
    <property type="project" value="TreeGrafter"/>
</dbReference>
<dbReference type="PRINTS" id="PR00168">
    <property type="entry name" value="KCNECHANNEL"/>
</dbReference>
<comment type="subcellular location">
    <subcellularLocation>
        <location evidence="1">Membrane</location>
        <topology evidence="1">Single-pass membrane protein</topology>
    </subcellularLocation>
</comment>
<evidence type="ECO:0000313" key="7">
    <source>
        <dbReference type="Proteomes" id="UP000515159"/>
    </source>
</evidence>
<evidence type="ECO:0000256" key="2">
    <source>
        <dbReference type="ARBA" id="ARBA00005688"/>
    </source>
</evidence>
<feature type="transmembrane region" description="Helical" evidence="6">
    <location>
        <begin position="40"/>
        <end position="62"/>
    </location>
</feature>
<keyword evidence="5 6" id="KW-0472">Membrane</keyword>
<dbReference type="GO" id="GO:0015459">
    <property type="term" value="F:potassium channel regulator activity"/>
    <property type="evidence" value="ECO:0007669"/>
    <property type="project" value="TreeGrafter"/>
</dbReference>
<dbReference type="GO" id="GO:0044325">
    <property type="term" value="F:transmembrane transporter binding"/>
    <property type="evidence" value="ECO:0007669"/>
    <property type="project" value="TreeGrafter"/>
</dbReference>
<dbReference type="InterPro" id="IPR000369">
    <property type="entry name" value="K_chnl_KCNE"/>
</dbReference>
<dbReference type="PANTHER" id="PTHR15282">
    <property type="entry name" value="POTASSIUM VOLTAGE-GATED CHANNEL SUBFAMILY E MEMBER 1, 3"/>
    <property type="match status" value="1"/>
</dbReference>
<dbReference type="RefSeq" id="XP_033806508.1">
    <property type="nucleotide sequence ID" value="XM_033950617.1"/>
</dbReference>
<name>A0A6P8RMF0_GEOSA</name>
<dbReference type="GO" id="GO:0060307">
    <property type="term" value="P:regulation of ventricular cardiac muscle cell membrane repolarization"/>
    <property type="evidence" value="ECO:0007669"/>
    <property type="project" value="TreeGrafter"/>
</dbReference>
<keyword evidence="3 6" id="KW-0812">Transmembrane</keyword>
<evidence type="ECO:0000256" key="3">
    <source>
        <dbReference type="ARBA" id="ARBA00022692"/>
    </source>
</evidence>
<keyword evidence="7" id="KW-1185">Reference proteome</keyword>
<gene>
    <name evidence="8 9" type="primary">LOC117363206</name>
</gene>
<dbReference type="Pfam" id="PF02060">
    <property type="entry name" value="ISK_Channel"/>
    <property type="match status" value="1"/>
</dbReference>